<comment type="caution">
    <text evidence="5">The sequence shown here is derived from an EMBL/GenBank/DDBJ whole genome shotgun (WGS) entry which is preliminary data.</text>
</comment>
<dbReference type="Proteomes" id="UP001161757">
    <property type="component" value="Unassembled WGS sequence"/>
</dbReference>
<gene>
    <name evidence="5" type="ORF">HRR80_007707</name>
</gene>
<dbReference type="CDD" id="cd00403">
    <property type="entry name" value="Ribosomal_L1"/>
    <property type="match status" value="1"/>
</dbReference>
<evidence type="ECO:0000313" key="6">
    <source>
        <dbReference type="Proteomes" id="UP001161757"/>
    </source>
</evidence>
<evidence type="ECO:0000313" key="5">
    <source>
        <dbReference type="EMBL" id="KAJ8988291.1"/>
    </source>
</evidence>
<dbReference type="InterPro" id="IPR016095">
    <property type="entry name" value="Ribosomal_uL1_3-a/b-sand"/>
</dbReference>
<dbReference type="PANTHER" id="PTHR36427">
    <property type="entry name" value="54S RIBOSOMAL PROTEIN L1, MITOCHONDRIAL"/>
    <property type="match status" value="1"/>
</dbReference>
<dbReference type="SUPFAM" id="SSF56808">
    <property type="entry name" value="Ribosomal protein L1"/>
    <property type="match status" value="1"/>
</dbReference>
<reference evidence="5" key="1">
    <citation type="submission" date="2023-01" db="EMBL/GenBank/DDBJ databases">
        <title>Exophiala dermititidis isolated from Cystic Fibrosis Patient.</title>
        <authorList>
            <person name="Kurbessoian T."/>
            <person name="Crocker A."/>
            <person name="Murante D."/>
            <person name="Hogan D.A."/>
            <person name="Stajich J.E."/>
        </authorList>
    </citation>
    <scope>NUCLEOTIDE SEQUENCE</scope>
    <source>
        <strain evidence="5">Ex8</strain>
    </source>
</reference>
<dbReference type="AlphaFoldDB" id="A0AAN6IUZ2"/>
<organism evidence="5 6">
    <name type="scientific">Exophiala dermatitidis</name>
    <name type="common">Black yeast-like fungus</name>
    <name type="synonym">Wangiella dermatitidis</name>
    <dbReference type="NCBI Taxonomy" id="5970"/>
    <lineage>
        <taxon>Eukaryota</taxon>
        <taxon>Fungi</taxon>
        <taxon>Dikarya</taxon>
        <taxon>Ascomycota</taxon>
        <taxon>Pezizomycotina</taxon>
        <taxon>Eurotiomycetes</taxon>
        <taxon>Chaetothyriomycetidae</taxon>
        <taxon>Chaetothyriales</taxon>
        <taxon>Herpotrichiellaceae</taxon>
        <taxon>Exophiala</taxon>
    </lineage>
</organism>
<feature type="region of interest" description="Disordered" evidence="4">
    <location>
        <begin position="48"/>
        <end position="69"/>
    </location>
</feature>
<dbReference type="Gene3D" id="3.40.50.790">
    <property type="match status" value="1"/>
</dbReference>
<evidence type="ECO:0000256" key="2">
    <source>
        <dbReference type="ARBA" id="ARBA00022980"/>
    </source>
</evidence>
<dbReference type="GO" id="GO:0005762">
    <property type="term" value="C:mitochondrial large ribosomal subunit"/>
    <property type="evidence" value="ECO:0007669"/>
    <property type="project" value="TreeGrafter"/>
</dbReference>
<dbReference type="GO" id="GO:0003735">
    <property type="term" value="F:structural constituent of ribosome"/>
    <property type="evidence" value="ECO:0007669"/>
    <property type="project" value="TreeGrafter"/>
</dbReference>
<evidence type="ECO:0008006" key="7">
    <source>
        <dbReference type="Google" id="ProtNLM"/>
    </source>
</evidence>
<dbReference type="Pfam" id="PF00687">
    <property type="entry name" value="Ribosomal_L1"/>
    <property type="match status" value="1"/>
</dbReference>
<sequence>MEVSRGLSMASRSLCRSTTSSFLAPLTTLSRAGCRPFSSVPVLFAPRQGGAGKDKAAKEKAKRRKKKHQMYKQYDLKEMEQFTLCDAMRYIKAFEVTHDPDVPKYDIHIKLRTRKDGPVVRNQIRLPHAVKTDIRIAVICPPDSAAAKDARAAGAAVVGEDEVFAKIKEGKIDFDRCLAVPESLPKLAKEGLPRILGPRGLMPSVKLGTVVENPGPAVRNMMGGSMYRERSGVVRMAVGRLSFTPEQLRDNVKAYVNAVKKDAANLSDQIVKQISEVVLSSTNSPGFSLNGEFYRPAPGVPTPRELSVV</sequence>
<dbReference type="InterPro" id="IPR023674">
    <property type="entry name" value="Ribosomal_uL1-like"/>
</dbReference>
<dbReference type="Gene3D" id="3.30.190.20">
    <property type="match status" value="1"/>
</dbReference>
<evidence type="ECO:0000256" key="1">
    <source>
        <dbReference type="ARBA" id="ARBA00010531"/>
    </source>
</evidence>
<dbReference type="PANTHER" id="PTHR36427:SF3">
    <property type="entry name" value="LARGE RIBOSOMAL SUBUNIT PROTEIN UL1M"/>
    <property type="match status" value="1"/>
</dbReference>
<accession>A0AAN6IUZ2</accession>
<comment type="similarity">
    <text evidence="1">Belongs to the universal ribosomal protein uL1 family.</text>
</comment>
<keyword evidence="2" id="KW-0689">Ribosomal protein</keyword>
<feature type="compositionally biased region" description="Basic residues" evidence="4">
    <location>
        <begin position="60"/>
        <end position="69"/>
    </location>
</feature>
<evidence type="ECO:0000256" key="3">
    <source>
        <dbReference type="ARBA" id="ARBA00023274"/>
    </source>
</evidence>
<dbReference type="FunFam" id="3.40.50.790:FF:000001">
    <property type="entry name" value="50S ribosomal protein L1"/>
    <property type="match status" value="1"/>
</dbReference>
<name>A0AAN6IUZ2_EXODE</name>
<keyword evidence="3" id="KW-0687">Ribonucleoprotein</keyword>
<evidence type="ECO:0000256" key="4">
    <source>
        <dbReference type="SAM" id="MobiDB-lite"/>
    </source>
</evidence>
<protein>
    <recommendedName>
        <fullName evidence="7">50S ribosomal protein L1</fullName>
    </recommendedName>
</protein>
<proteinExistence type="inferred from homology"/>
<dbReference type="EMBL" id="JAJGCB010000019">
    <property type="protein sequence ID" value="KAJ8988291.1"/>
    <property type="molecule type" value="Genomic_DNA"/>
</dbReference>
<dbReference type="InterPro" id="IPR028364">
    <property type="entry name" value="Ribosomal_uL1/biogenesis"/>
</dbReference>